<feature type="transmembrane region" description="Helical" evidence="2">
    <location>
        <begin position="270"/>
        <end position="295"/>
    </location>
</feature>
<dbReference type="Proteomes" id="UP000288859">
    <property type="component" value="Unassembled WGS sequence"/>
</dbReference>
<dbReference type="AlphaFoldDB" id="A0A438MZA2"/>
<evidence type="ECO:0000256" key="1">
    <source>
        <dbReference type="SAM" id="MobiDB-lite"/>
    </source>
</evidence>
<sequence length="332" mass="36284">MPFYETTTSGKREIIFYAHDIHGIGTAYSGCALRPASLPAFILANVDVNDTLEEAAIATILYLIGAPDTLNDTTQASFGSQAYRDRANRQSSLSPPSKSNNSHSPPTANKDHPLIYRTRLIVRILSFILSAALVVVLSHAVSVYYSSKDDDTFDASLQLTLPVWPREMKMRPTLLLLGAASAATLLSGIICVASFSKVIRRLTPTSAAVSLAISLIATPLWIAVAVYYKVDDLDPSKQWDLLSFTCGRRHDSALDRAIGNLGSLCLQMRYAWWGALAIGVLEVLTLCMAVFIYLAGRKRISSSTSTGKREGRGFNMSVPRTGARYQQLKMEN</sequence>
<gene>
    <name evidence="3" type="ORF">B0A52_07393</name>
</gene>
<proteinExistence type="predicted"/>
<feature type="transmembrane region" description="Helical" evidence="2">
    <location>
        <begin position="120"/>
        <end position="145"/>
    </location>
</feature>
<evidence type="ECO:0000313" key="4">
    <source>
        <dbReference type="Proteomes" id="UP000288859"/>
    </source>
</evidence>
<organism evidence="3 4">
    <name type="scientific">Exophiala mesophila</name>
    <name type="common">Black yeast-like fungus</name>
    <dbReference type="NCBI Taxonomy" id="212818"/>
    <lineage>
        <taxon>Eukaryota</taxon>
        <taxon>Fungi</taxon>
        <taxon>Dikarya</taxon>
        <taxon>Ascomycota</taxon>
        <taxon>Pezizomycotina</taxon>
        <taxon>Eurotiomycetes</taxon>
        <taxon>Chaetothyriomycetidae</taxon>
        <taxon>Chaetothyriales</taxon>
        <taxon>Herpotrichiellaceae</taxon>
        <taxon>Exophiala</taxon>
    </lineage>
</organism>
<dbReference type="PANTHER" id="PTHR42069">
    <property type="entry name" value="HYPHAL ANASTAMOSIS-8 PROTEIN"/>
    <property type="match status" value="1"/>
</dbReference>
<dbReference type="OrthoDB" id="5400774at2759"/>
<protein>
    <submittedName>
        <fullName evidence="3">Uncharacterized protein</fullName>
    </submittedName>
</protein>
<evidence type="ECO:0000256" key="2">
    <source>
        <dbReference type="SAM" id="Phobius"/>
    </source>
</evidence>
<feature type="transmembrane region" description="Helical" evidence="2">
    <location>
        <begin position="207"/>
        <end position="228"/>
    </location>
</feature>
<dbReference type="EMBL" id="NAJM01000038">
    <property type="protein sequence ID" value="RVX68393.1"/>
    <property type="molecule type" value="Genomic_DNA"/>
</dbReference>
<keyword evidence="2" id="KW-0812">Transmembrane</keyword>
<keyword evidence="2" id="KW-1133">Transmembrane helix</keyword>
<accession>A0A438MZA2</accession>
<feature type="transmembrane region" description="Helical" evidence="2">
    <location>
        <begin position="174"/>
        <end position="195"/>
    </location>
</feature>
<evidence type="ECO:0000313" key="3">
    <source>
        <dbReference type="EMBL" id="RVX68393.1"/>
    </source>
</evidence>
<keyword evidence="2" id="KW-0472">Membrane</keyword>
<dbReference type="VEuPathDB" id="FungiDB:PV10_04790"/>
<comment type="caution">
    <text evidence="3">The sequence shown here is derived from an EMBL/GenBank/DDBJ whole genome shotgun (WGS) entry which is preliminary data.</text>
</comment>
<name>A0A438MZA2_EXOME</name>
<feature type="region of interest" description="Disordered" evidence="1">
    <location>
        <begin position="85"/>
        <end position="110"/>
    </location>
</feature>
<reference evidence="3 4" key="1">
    <citation type="submission" date="2017-03" db="EMBL/GenBank/DDBJ databases">
        <title>Genomes of endolithic fungi from Antarctica.</title>
        <authorList>
            <person name="Coleine C."/>
            <person name="Masonjones S."/>
            <person name="Stajich J.E."/>
        </authorList>
    </citation>
    <scope>NUCLEOTIDE SEQUENCE [LARGE SCALE GENOMIC DNA]</scope>
    <source>
        <strain evidence="3 4">CCFEE 6314</strain>
    </source>
</reference>
<dbReference type="PANTHER" id="PTHR42069:SF1">
    <property type="entry name" value="MARVEL DOMAIN-CONTAINING PROTEIN"/>
    <property type="match status" value="1"/>
</dbReference>
<feature type="compositionally biased region" description="Low complexity" evidence="1">
    <location>
        <begin position="91"/>
        <end position="106"/>
    </location>
</feature>